<proteinExistence type="predicted"/>
<dbReference type="AlphaFoldDB" id="A0A5C6ZFB9"/>
<dbReference type="InterPro" id="IPR001296">
    <property type="entry name" value="Glyco_trans_1"/>
</dbReference>
<evidence type="ECO:0000313" key="5">
    <source>
        <dbReference type="Proteomes" id="UP000321578"/>
    </source>
</evidence>
<accession>A0A5C6ZFB9</accession>
<keyword evidence="2 4" id="KW-0808">Transferase</keyword>
<organism evidence="4 5">
    <name type="scientific">Subsaximicrobium wynnwilliamsii</name>
    <dbReference type="NCBI Taxonomy" id="291179"/>
    <lineage>
        <taxon>Bacteria</taxon>
        <taxon>Pseudomonadati</taxon>
        <taxon>Bacteroidota</taxon>
        <taxon>Flavobacteriia</taxon>
        <taxon>Flavobacteriales</taxon>
        <taxon>Flavobacteriaceae</taxon>
        <taxon>Subsaximicrobium</taxon>
    </lineage>
</organism>
<keyword evidence="5" id="KW-1185">Reference proteome</keyword>
<dbReference type="OrthoDB" id="139410at2"/>
<sequence>MKNLLYLGNNLNRANANVSVMGTLGPLLEQEGFGLIYASSKSNKVLRLWDMVWTLISKRKHVDLILIDTYSTQNFYYALVTSQLARLFGLGYLPILHGGNLPARLENSPRLSRMLFANAKVNVAPSLYLKSAFEAQGYTNISYIPNSIALDQYPVIKKEYAQPKLLWVRSFAALYNPNMAVQVLAGLRAKGYEASLCMIGPDKDGAFQNTKDLATQLQVEVAFTGKLTKPEWIEKSKAYNIFINTSTVDNMPVSVIEAMALGFPVVSTNVGGMPYLIADGENGILVDNGDVAGMVNAIVGLFEDEGRLELLSANARAFAGQFDWFEVRGRWMSVIEGT</sequence>
<dbReference type="GO" id="GO:0016757">
    <property type="term" value="F:glycosyltransferase activity"/>
    <property type="evidence" value="ECO:0007669"/>
    <property type="project" value="UniProtKB-KW"/>
</dbReference>
<protein>
    <submittedName>
        <fullName evidence="4">Glycosyltransferase family 4 protein</fullName>
    </submittedName>
</protein>
<feature type="domain" description="Glycosyl transferase family 1" evidence="3">
    <location>
        <begin position="162"/>
        <end position="317"/>
    </location>
</feature>
<keyword evidence="1" id="KW-0328">Glycosyltransferase</keyword>
<comment type="caution">
    <text evidence="4">The sequence shown here is derived from an EMBL/GenBank/DDBJ whole genome shotgun (WGS) entry which is preliminary data.</text>
</comment>
<name>A0A5C6ZFB9_9FLAO</name>
<dbReference type="EMBL" id="VORO01000024">
    <property type="protein sequence ID" value="TXD87435.1"/>
    <property type="molecule type" value="Genomic_DNA"/>
</dbReference>
<dbReference type="Proteomes" id="UP000321578">
    <property type="component" value="Unassembled WGS sequence"/>
</dbReference>
<dbReference type="PANTHER" id="PTHR12526">
    <property type="entry name" value="GLYCOSYLTRANSFERASE"/>
    <property type="match status" value="1"/>
</dbReference>
<dbReference type="CDD" id="cd03801">
    <property type="entry name" value="GT4_PimA-like"/>
    <property type="match status" value="1"/>
</dbReference>
<dbReference type="PANTHER" id="PTHR12526:SF510">
    <property type="entry name" value="D-INOSITOL 3-PHOSPHATE GLYCOSYLTRANSFERASE"/>
    <property type="match status" value="1"/>
</dbReference>
<dbReference type="Gene3D" id="3.40.50.2000">
    <property type="entry name" value="Glycogen Phosphorylase B"/>
    <property type="match status" value="2"/>
</dbReference>
<evidence type="ECO:0000313" key="4">
    <source>
        <dbReference type="EMBL" id="TXD87435.1"/>
    </source>
</evidence>
<dbReference type="SUPFAM" id="SSF53756">
    <property type="entry name" value="UDP-Glycosyltransferase/glycogen phosphorylase"/>
    <property type="match status" value="1"/>
</dbReference>
<evidence type="ECO:0000259" key="3">
    <source>
        <dbReference type="Pfam" id="PF00534"/>
    </source>
</evidence>
<dbReference type="Pfam" id="PF00534">
    <property type="entry name" value="Glycos_transf_1"/>
    <property type="match status" value="1"/>
</dbReference>
<dbReference type="RefSeq" id="WP_147087839.1">
    <property type="nucleotide sequence ID" value="NZ_VORM01000026.1"/>
</dbReference>
<evidence type="ECO:0000256" key="1">
    <source>
        <dbReference type="ARBA" id="ARBA00022676"/>
    </source>
</evidence>
<evidence type="ECO:0000256" key="2">
    <source>
        <dbReference type="ARBA" id="ARBA00022679"/>
    </source>
</evidence>
<gene>
    <name evidence="4" type="ORF">ESY86_16785</name>
</gene>
<reference evidence="4 5" key="1">
    <citation type="submission" date="2019-08" db="EMBL/GenBank/DDBJ databases">
        <title>Genomes of Subsaximicrobium wynnwilliamsii strains.</title>
        <authorList>
            <person name="Bowman J.P."/>
        </authorList>
    </citation>
    <scope>NUCLEOTIDE SEQUENCE [LARGE SCALE GENOMIC DNA]</scope>
    <source>
        <strain evidence="4 5">2-80-2</strain>
    </source>
</reference>